<sequence>MSPRLSTVILPIYRWAEGRKVWQGAEELGSHTAYKPGWEIPGGYLHPGETPSEGAARELKELGLTTPIGRLHVAD</sequence>
<evidence type="ECO:0000313" key="2">
    <source>
        <dbReference type="EMBL" id="BBA98404.1"/>
    </source>
</evidence>
<reference evidence="2 3" key="2">
    <citation type="journal article" date="2011" name="J. Antibiot.">
        <title>Furaquinocins I and J: novel polyketide isoprenoid hybrid compounds from Streptomyces reveromyceticus SN-593.</title>
        <authorList>
            <person name="Panthee S."/>
            <person name="Takahashi S."/>
            <person name="Takagi H."/>
            <person name="Nogawa T."/>
            <person name="Oowada E."/>
            <person name="Uramoto M."/>
            <person name="Osada H."/>
        </authorList>
    </citation>
    <scope>NUCLEOTIDE SEQUENCE [LARGE SCALE GENOMIC DNA]</scope>
    <source>
        <strain evidence="2 3">SN-593</strain>
    </source>
</reference>
<feature type="domain" description="Nudix hydrolase" evidence="1">
    <location>
        <begin position="33"/>
        <end position="61"/>
    </location>
</feature>
<dbReference type="Pfam" id="PF00293">
    <property type="entry name" value="NUDIX"/>
    <property type="match status" value="1"/>
</dbReference>
<dbReference type="Gene3D" id="3.90.79.10">
    <property type="entry name" value="Nucleoside Triphosphate Pyrophosphohydrolase"/>
    <property type="match status" value="1"/>
</dbReference>
<dbReference type="InterPro" id="IPR000086">
    <property type="entry name" value="NUDIX_hydrolase_dom"/>
</dbReference>
<organism evidence="2 3">
    <name type="scientific">Actinacidiphila reveromycinica</name>
    <dbReference type="NCBI Taxonomy" id="659352"/>
    <lineage>
        <taxon>Bacteria</taxon>
        <taxon>Bacillati</taxon>
        <taxon>Actinomycetota</taxon>
        <taxon>Actinomycetes</taxon>
        <taxon>Kitasatosporales</taxon>
        <taxon>Streptomycetaceae</taxon>
        <taxon>Actinacidiphila</taxon>
    </lineage>
</organism>
<reference evidence="2 3" key="1">
    <citation type="journal article" date="2010" name="J. Bacteriol.">
        <title>Biochemical characterization of a novel indole prenyltransferase from Streptomyces sp. SN-593.</title>
        <authorList>
            <person name="Takahashi S."/>
            <person name="Takagi H."/>
            <person name="Toyoda A."/>
            <person name="Uramoto M."/>
            <person name="Nogawa T."/>
            <person name="Ueki M."/>
            <person name="Sakaki Y."/>
            <person name="Osada H."/>
        </authorList>
    </citation>
    <scope>NUCLEOTIDE SEQUENCE [LARGE SCALE GENOMIC DNA]</scope>
    <source>
        <strain evidence="2 3">SN-593</strain>
    </source>
</reference>
<dbReference type="Proteomes" id="UP000595703">
    <property type="component" value="Chromosome"/>
</dbReference>
<dbReference type="SUPFAM" id="SSF55811">
    <property type="entry name" value="Nudix"/>
    <property type="match status" value="1"/>
</dbReference>
<dbReference type="InterPro" id="IPR015797">
    <property type="entry name" value="NUDIX_hydrolase-like_dom_sf"/>
</dbReference>
<dbReference type="EMBL" id="AP018365">
    <property type="protein sequence ID" value="BBA98404.1"/>
    <property type="molecule type" value="Genomic_DNA"/>
</dbReference>
<name>A0A7U3VPA2_9ACTN</name>
<evidence type="ECO:0000313" key="3">
    <source>
        <dbReference type="Proteomes" id="UP000595703"/>
    </source>
</evidence>
<keyword evidence="3" id="KW-1185">Reference proteome</keyword>
<gene>
    <name evidence="2" type="ORF">RVR_4568</name>
</gene>
<accession>A0A7U3VPA2</accession>
<protein>
    <recommendedName>
        <fullName evidence="1">Nudix hydrolase domain-containing protein</fullName>
    </recommendedName>
</protein>
<dbReference type="KEGG" id="arev:RVR_4568"/>
<proteinExistence type="predicted"/>
<evidence type="ECO:0000259" key="1">
    <source>
        <dbReference type="Pfam" id="PF00293"/>
    </source>
</evidence>
<dbReference type="AlphaFoldDB" id="A0A7U3VPA2"/>
<reference evidence="2 3" key="3">
    <citation type="journal article" date="2011" name="Nat. Chem. Biol.">
        <title>Reveromycin A biosynthesis uses RevG and RevJ for stereospecific spiroacetal formation.</title>
        <authorList>
            <person name="Takahashi S."/>
            <person name="Toyoda A."/>
            <person name="Sekiyama Y."/>
            <person name="Takagi H."/>
            <person name="Nogawa T."/>
            <person name="Uramoto M."/>
            <person name="Suzuki R."/>
            <person name="Koshino H."/>
            <person name="Kumano T."/>
            <person name="Panthee S."/>
            <person name="Dairi T."/>
            <person name="Ishikawa J."/>
            <person name="Ikeda H."/>
            <person name="Sakaki Y."/>
            <person name="Osada H."/>
        </authorList>
    </citation>
    <scope>NUCLEOTIDE SEQUENCE [LARGE SCALE GENOMIC DNA]</scope>
    <source>
        <strain evidence="2 3">SN-593</strain>
    </source>
</reference>
<reference evidence="2 3" key="4">
    <citation type="journal article" date="2020" name="Sci. Rep.">
        <title>beta-carboline chemical signals induce reveromycin production through a LuxR family regulator in Streptomyces sp. SN-593.</title>
        <authorList>
            <person name="Panthee S."/>
            <person name="Kito N."/>
            <person name="Hayashi T."/>
            <person name="Shimizu T."/>
            <person name="Ishikawa J."/>
            <person name="Hamamoto H."/>
            <person name="Osada H."/>
            <person name="Takahashi S."/>
        </authorList>
    </citation>
    <scope>NUCLEOTIDE SEQUENCE [LARGE SCALE GENOMIC DNA]</scope>
    <source>
        <strain evidence="2 3">SN-593</strain>
    </source>
</reference>